<evidence type="ECO:0000313" key="1">
    <source>
        <dbReference type="EMBL" id="EKR65110.1"/>
    </source>
</evidence>
<sequence>MDISQIDDFHFNRPGALPSPLRYSLILKKRTCTLSLEIAYGMSNLSKD</sequence>
<dbReference type="AlphaFoldDB" id="A0A828Z5Z8"/>
<reference evidence="1 2" key="1">
    <citation type="submission" date="2012-10" db="EMBL/GenBank/DDBJ databases">
        <authorList>
            <person name="Harkins D.M."/>
            <person name="Durkin A.S."/>
            <person name="Brinkac L.M."/>
            <person name="Haft D.H."/>
            <person name="Selengut J.D."/>
            <person name="Sanka R."/>
            <person name="DePew J."/>
            <person name="Purushe J."/>
            <person name="Whelen A.C."/>
            <person name="Vinetz J.M."/>
            <person name="Sutton G.G."/>
            <person name="Nierman W.C."/>
            <person name="Fouts D.E."/>
        </authorList>
    </citation>
    <scope>NUCLEOTIDE SEQUENCE [LARGE SCALE GENOMIC DNA]</scope>
    <source>
        <strain evidence="1 2">2006001853</strain>
    </source>
</reference>
<dbReference type="EMBL" id="AFLV02000023">
    <property type="protein sequence ID" value="EKR65110.1"/>
    <property type="molecule type" value="Genomic_DNA"/>
</dbReference>
<protein>
    <submittedName>
        <fullName evidence="1">Uncharacterized protein</fullName>
    </submittedName>
</protein>
<gene>
    <name evidence="1" type="ORF">LEP1GSC036_0226</name>
</gene>
<accession>A0A828Z5Z8</accession>
<comment type="caution">
    <text evidence="1">The sequence shown here is derived from an EMBL/GenBank/DDBJ whole genome shotgun (WGS) entry which is preliminary data.</text>
</comment>
<organism evidence="1 2">
    <name type="scientific">Leptospira weilii str. 2006001853</name>
    <dbReference type="NCBI Taxonomy" id="1001589"/>
    <lineage>
        <taxon>Bacteria</taxon>
        <taxon>Pseudomonadati</taxon>
        <taxon>Spirochaetota</taxon>
        <taxon>Spirochaetia</taxon>
        <taxon>Leptospirales</taxon>
        <taxon>Leptospiraceae</taxon>
        <taxon>Leptospira</taxon>
    </lineage>
</organism>
<evidence type="ECO:0000313" key="2">
    <source>
        <dbReference type="Proteomes" id="UP000001338"/>
    </source>
</evidence>
<name>A0A828Z5Z8_9LEPT</name>
<proteinExistence type="predicted"/>
<dbReference type="Proteomes" id="UP000001338">
    <property type="component" value="Unassembled WGS sequence"/>
</dbReference>